<dbReference type="CDD" id="cd07770">
    <property type="entry name" value="ASKHA_NBD_FGGY_GntK"/>
    <property type="match status" value="1"/>
</dbReference>
<dbReference type="SUPFAM" id="SSF53067">
    <property type="entry name" value="Actin-like ATPase domain"/>
    <property type="match status" value="2"/>
</dbReference>
<keyword evidence="8" id="KW-1185">Reference proteome</keyword>
<proteinExistence type="inferred from homology"/>
<sequence length="497" mass="55611">MKHVLVLDVGTTNMKLAIVNEQGNVVSQETKKINMYRNEEGAAEHNPKELWDDFLELSQKIVPSFENEIALLVLSGYQFGFLPIDKNNQPLTGMITLLDTRSQSIMIDFENKFSTEKIYQKTGCPPAFNYTLQRILWLKKEKPEVFRNIYKILDIKSFFIYNLTGQFISEPSIASTTQLLDIKTQDWDDELIAQAGIKKEQLPRLLPGNAIADLIKKEVADKIGLKKQIPVMLGVYDGGAMILGMGGFEDNAVCNLGTTAMFRCAYSKPLLDKSGDYRLQTYALLPNLWATGGAVNNAGIVIDWFINNIAKGMNYEDLNKEALKASAGSNGLICFPFLTGERDPRIGSLATGSFFGLKTTHTTSHLARSIFEGIGYSLNLIKIALEENNVHLKYLTVGGSGSKSEVWPQILADIFNMPVTKSLTENATLIGEAMLAFTEIGLYKNLKEAGKIFIKKGDSYQPNPVNVKKYESFYEFFSEMVTCYHDKYIKHSIISKD</sequence>
<feature type="domain" description="Carbohydrate kinase FGGY N-terminal" evidence="5">
    <location>
        <begin position="4"/>
        <end position="244"/>
    </location>
</feature>
<dbReference type="Pfam" id="PF00370">
    <property type="entry name" value="FGGY_N"/>
    <property type="match status" value="1"/>
</dbReference>
<dbReference type="Pfam" id="PF02782">
    <property type="entry name" value="FGGY_C"/>
    <property type="match status" value="1"/>
</dbReference>
<dbReference type="EC" id="2.7.1.17" evidence="7"/>
<keyword evidence="2 4" id="KW-0808">Transferase</keyword>
<dbReference type="HOGENOM" id="CLU_009281_3_0_0"/>
<dbReference type="EMBL" id="LN824141">
    <property type="protein sequence ID" value="CEP78466.1"/>
    <property type="molecule type" value="Genomic_DNA"/>
</dbReference>
<dbReference type="RefSeq" id="WP_045087909.1">
    <property type="nucleotide sequence ID" value="NZ_LN824141.1"/>
</dbReference>
<evidence type="ECO:0000313" key="7">
    <source>
        <dbReference type="EMBL" id="CEP78466.1"/>
    </source>
</evidence>
<dbReference type="PROSITE" id="PS00445">
    <property type="entry name" value="FGGY_KINASES_2"/>
    <property type="match status" value="1"/>
</dbReference>
<evidence type="ECO:0000256" key="3">
    <source>
        <dbReference type="ARBA" id="ARBA00022777"/>
    </source>
</evidence>
<evidence type="ECO:0000256" key="4">
    <source>
        <dbReference type="RuleBase" id="RU003733"/>
    </source>
</evidence>
<comment type="similarity">
    <text evidence="1 4">Belongs to the FGGY kinase family.</text>
</comment>
<evidence type="ECO:0000256" key="1">
    <source>
        <dbReference type="ARBA" id="ARBA00009156"/>
    </source>
</evidence>
<dbReference type="GO" id="GO:0004856">
    <property type="term" value="F:D-xylulokinase activity"/>
    <property type="evidence" value="ECO:0007669"/>
    <property type="project" value="UniProtKB-EC"/>
</dbReference>
<organism evidence="7 8">
    <name type="scientific">Defluviitoga tunisiensis</name>
    <dbReference type="NCBI Taxonomy" id="1006576"/>
    <lineage>
        <taxon>Bacteria</taxon>
        <taxon>Thermotogati</taxon>
        <taxon>Thermotogota</taxon>
        <taxon>Thermotogae</taxon>
        <taxon>Petrotogales</taxon>
        <taxon>Petrotogaceae</taxon>
        <taxon>Defluviitoga</taxon>
    </lineage>
</organism>
<dbReference type="PANTHER" id="PTHR43095">
    <property type="entry name" value="SUGAR KINASE"/>
    <property type="match status" value="1"/>
</dbReference>
<dbReference type="InterPro" id="IPR000577">
    <property type="entry name" value="Carb_kinase_FGGY"/>
</dbReference>
<evidence type="ECO:0000313" key="8">
    <source>
        <dbReference type="Proteomes" id="UP000032809"/>
    </source>
</evidence>
<dbReference type="STRING" id="1006576.DTL3_1162"/>
<dbReference type="InterPro" id="IPR018483">
    <property type="entry name" value="Carb_kinase_FGGY_CS"/>
</dbReference>
<evidence type="ECO:0000259" key="6">
    <source>
        <dbReference type="Pfam" id="PF02782"/>
    </source>
</evidence>
<dbReference type="Proteomes" id="UP000032809">
    <property type="component" value="Chromosome I"/>
</dbReference>
<gene>
    <name evidence="7" type="primary">xylB2</name>
    <name evidence="7" type="ORF">DTL3_1162</name>
</gene>
<dbReference type="PANTHER" id="PTHR43095:SF2">
    <property type="entry name" value="GLUCONOKINASE"/>
    <property type="match status" value="1"/>
</dbReference>
<dbReference type="PIRSF" id="PIRSF000538">
    <property type="entry name" value="GlpK"/>
    <property type="match status" value="1"/>
</dbReference>
<protein>
    <submittedName>
        <fullName evidence="7">D-xylulose kinase</fullName>
        <ecNumber evidence="7">2.7.1.17</ecNumber>
    </submittedName>
</protein>
<keyword evidence="3 4" id="KW-0418">Kinase</keyword>
<dbReference type="InterPro" id="IPR050406">
    <property type="entry name" value="FGGY_Carb_Kinase"/>
</dbReference>
<evidence type="ECO:0000256" key="2">
    <source>
        <dbReference type="ARBA" id="ARBA00022679"/>
    </source>
</evidence>
<dbReference type="Gene3D" id="3.30.420.40">
    <property type="match status" value="2"/>
</dbReference>
<feature type="domain" description="Carbohydrate kinase FGGY C-terminal" evidence="6">
    <location>
        <begin position="252"/>
        <end position="437"/>
    </location>
</feature>
<dbReference type="InterPro" id="IPR043129">
    <property type="entry name" value="ATPase_NBD"/>
</dbReference>
<dbReference type="AlphaFoldDB" id="A0A0C7NKP2"/>
<accession>A0A0C7NKP2</accession>
<name>A0A0C7NKP2_DEFTU</name>
<dbReference type="InterPro" id="IPR018485">
    <property type="entry name" value="FGGY_C"/>
</dbReference>
<dbReference type="KEGG" id="dtn:DTL3_1162"/>
<reference evidence="8" key="1">
    <citation type="submission" date="2014-11" db="EMBL/GenBank/DDBJ databases">
        <authorList>
            <person name="Wibberg D."/>
        </authorList>
    </citation>
    <scope>NUCLEOTIDE SEQUENCE [LARGE SCALE GENOMIC DNA]</scope>
    <source>
        <strain evidence="8">L3</strain>
    </source>
</reference>
<dbReference type="OrthoDB" id="9805576at2"/>
<evidence type="ECO:0000259" key="5">
    <source>
        <dbReference type="Pfam" id="PF00370"/>
    </source>
</evidence>
<dbReference type="InterPro" id="IPR018484">
    <property type="entry name" value="FGGY_N"/>
</dbReference>